<dbReference type="InterPro" id="IPR001584">
    <property type="entry name" value="Integrase_cat-core"/>
</dbReference>
<dbReference type="Gene3D" id="3.30.420.10">
    <property type="entry name" value="Ribonuclease H-like superfamily/Ribonuclease H"/>
    <property type="match status" value="1"/>
</dbReference>
<dbReference type="InterPro" id="IPR036397">
    <property type="entry name" value="RNaseH_sf"/>
</dbReference>
<reference evidence="2" key="1">
    <citation type="submission" date="2024-07" db="EMBL/GenBank/DDBJ databases">
        <title>Complete genome sequence of Prevotella sp. YM-2024 GTC17254.</title>
        <authorList>
            <person name="Hayashi M."/>
            <person name="Muto Y."/>
            <person name="Tanaka K."/>
            <person name="Niwa H."/>
        </authorList>
    </citation>
    <scope>NUCLEOTIDE SEQUENCE</scope>
    <source>
        <strain evidence="2">GTC17254</strain>
    </source>
</reference>
<feature type="domain" description="Integrase catalytic" evidence="1">
    <location>
        <begin position="1"/>
        <end position="123"/>
    </location>
</feature>
<dbReference type="PANTHER" id="PTHR10948:SF23">
    <property type="entry name" value="TRANSPOSASE INSI FOR INSERTION SEQUENCE ELEMENT IS30A-RELATED"/>
    <property type="match status" value="1"/>
</dbReference>
<proteinExistence type="predicted"/>
<organism evidence="2">
    <name type="scientific">Prevotella sp. GTC17254</name>
    <dbReference type="NCBI Taxonomy" id="3236794"/>
    <lineage>
        <taxon>Bacteria</taxon>
        <taxon>Pseudomonadati</taxon>
        <taxon>Bacteroidota</taxon>
        <taxon>Bacteroidia</taxon>
        <taxon>Bacteroidales</taxon>
        <taxon>Prevotellaceae</taxon>
        <taxon>Prevotella</taxon>
    </lineage>
</organism>
<dbReference type="SUPFAM" id="SSF53098">
    <property type="entry name" value="Ribonuclease H-like"/>
    <property type="match status" value="1"/>
</dbReference>
<accession>A0AB33IVX7</accession>
<dbReference type="GO" id="GO:0032196">
    <property type="term" value="P:transposition"/>
    <property type="evidence" value="ECO:0007669"/>
    <property type="project" value="TreeGrafter"/>
</dbReference>
<dbReference type="NCBIfam" id="NF033563">
    <property type="entry name" value="transpos_IS30"/>
    <property type="match status" value="1"/>
</dbReference>
<evidence type="ECO:0000259" key="1">
    <source>
        <dbReference type="PROSITE" id="PS50994"/>
    </source>
</evidence>
<dbReference type="GO" id="GO:0015074">
    <property type="term" value="P:DNA integration"/>
    <property type="evidence" value="ECO:0007669"/>
    <property type="project" value="InterPro"/>
</dbReference>
<gene>
    <name evidence="2" type="ORF">GTC17254_16230</name>
</gene>
<dbReference type="GO" id="GO:0004803">
    <property type="term" value="F:transposase activity"/>
    <property type="evidence" value="ECO:0007669"/>
    <property type="project" value="TreeGrafter"/>
</dbReference>
<dbReference type="AlphaFoldDB" id="A0AB33IVX7"/>
<dbReference type="EMBL" id="AP035786">
    <property type="protein sequence ID" value="BFO74026.1"/>
    <property type="molecule type" value="Genomic_DNA"/>
</dbReference>
<dbReference type="PANTHER" id="PTHR10948">
    <property type="entry name" value="TRANSPOSASE"/>
    <property type="match status" value="1"/>
</dbReference>
<protein>
    <recommendedName>
        <fullName evidence="1">Integrase catalytic domain-containing protein</fullName>
    </recommendedName>
</protein>
<dbReference type="InterPro" id="IPR051917">
    <property type="entry name" value="Transposase-Integrase"/>
</dbReference>
<evidence type="ECO:0000313" key="2">
    <source>
        <dbReference type="EMBL" id="BFO74026.1"/>
    </source>
</evidence>
<dbReference type="PROSITE" id="PS50994">
    <property type="entry name" value="INTEGRASE"/>
    <property type="match status" value="1"/>
</dbReference>
<name>A0AB33IVX7_9BACT</name>
<sequence>MLFMRKLNKGKDAKELAKTVVRLLMPYKAFLKTITTDNGLEFACHEYITRKLGVTVYFTDPYSSWQKGSIENQNGLIRQYIPKSSTFEGVSHQFITKVTDKINRRPREKLNFRTPFECFYENIF</sequence>
<dbReference type="InterPro" id="IPR012337">
    <property type="entry name" value="RNaseH-like_sf"/>
</dbReference>
<dbReference type="InterPro" id="IPR053392">
    <property type="entry name" value="Transposase_IS30-like"/>
</dbReference>
<dbReference type="GO" id="GO:0005829">
    <property type="term" value="C:cytosol"/>
    <property type="evidence" value="ECO:0007669"/>
    <property type="project" value="TreeGrafter"/>
</dbReference>
<dbReference type="GO" id="GO:0003676">
    <property type="term" value="F:nucleic acid binding"/>
    <property type="evidence" value="ECO:0007669"/>
    <property type="project" value="InterPro"/>
</dbReference>